<protein>
    <recommendedName>
        <fullName evidence="3">DUF4216 domain-containing protein</fullName>
    </recommendedName>
</protein>
<reference evidence="1" key="1">
    <citation type="submission" date="2023-05" db="EMBL/GenBank/DDBJ databases">
        <title>Genome and transcriptome analyses reveal genes involved in the formation of fine ridges on petal epidermal cells in Hibiscus trionum.</title>
        <authorList>
            <person name="Koshimizu S."/>
            <person name="Masuda S."/>
            <person name="Ishii T."/>
            <person name="Shirasu K."/>
            <person name="Hoshino A."/>
            <person name="Arita M."/>
        </authorList>
    </citation>
    <scope>NUCLEOTIDE SEQUENCE</scope>
    <source>
        <strain evidence="1">Hamamatsu line</strain>
    </source>
</reference>
<evidence type="ECO:0000313" key="2">
    <source>
        <dbReference type="Proteomes" id="UP001165190"/>
    </source>
</evidence>
<dbReference type="OrthoDB" id="1426665at2759"/>
<name>A0A9W7J9E9_HIBTR</name>
<evidence type="ECO:0000313" key="1">
    <source>
        <dbReference type="EMBL" id="GMJ10411.1"/>
    </source>
</evidence>
<dbReference type="EMBL" id="BSYR01000056">
    <property type="protein sequence ID" value="GMJ10411.1"/>
    <property type="molecule type" value="Genomic_DNA"/>
</dbReference>
<dbReference type="PANTHER" id="PTHR48258">
    <property type="entry name" value="DUF4218 DOMAIN-CONTAINING PROTEIN-RELATED"/>
    <property type="match status" value="1"/>
</dbReference>
<dbReference type="Proteomes" id="UP001165190">
    <property type="component" value="Unassembled WGS sequence"/>
</dbReference>
<dbReference type="PANTHER" id="PTHR48258:SF15">
    <property type="entry name" value="OS02G0543900 PROTEIN"/>
    <property type="match status" value="1"/>
</dbReference>
<gene>
    <name evidence="1" type="ORF">HRI_004710300</name>
</gene>
<organism evidence="1 2">
    <name type="scientific">Hibiscus trionum</name>
    <name type="common">Flower of an hour</name>
    <dbReference type="NCBI Taxonomy" id="183268"/>
    <lineage>
        <taxon>Eukaryota</taxon>
        <taxon>Viridiplantae</taxon>
        <taxon>Streptophyta</taxon>
        <taxon>Embryophyta</taxon>
        <taxon>Tracheophyta</taxon>
        <taxon>Spermatophyta</taxon>
        <taxon>Magnoliopsida</taxon>
        <taxon>eudicotyledons</taxon>
        <taxon>Gunneridae</taxon>
        <taxon>Pentapetalae</taxon>
        <taxon>rosids</taxon>
        <taxon>malvids</taxon>
        <taxon>Malvales</taxon>
        <taxon>Malvaceae</taxon>
        <taxon>Malvoideae</taxon>
        <taxon>Hibiscus</taxon>
    </lineage>
</organism>
<accession>A0A9W7J9E9</accession>
<dbReference type="AlphaFoldDB" id="A0A9W7J9E9"/>
<comment type="caution">
    <text evidence="1">The sequence shown here is derived from an EMBL/GenBank/DDBJ whole genome shotgun (WGS) entry which is preliminary data.</text>
</comment>
<sequence length="153" mass="17454">MVNFSRLIHTGLQLMDEPYVFSSQVKQIFYCHDPLDKGWSVVLHNTPRDLIDIGDGSRDDIETRSETMPFATQNIDETISCSNMPRRKLTDLQMVQVPRAEETVNNESSSVVRSSEVLKTVENVEIEGDNGRRRKTRGRTTLNELYELPPGNV</sequence>
<evidence type="ECO:0008006" key="3">
    <source>
        <dbReference type="Google" id="ProtNLM"/>
    </source>
</evidence>
<keyword evidence="2" id="KW-1185">Reference proteome</keyword>
<proteinExistence type="predicted"/>